<evidence type="ECO:0000259" key="1">
    <source>
        <dbReference type="PROSITE" id="PS50003"/>
    </source>
</evidence>
<dbReference type="AlphaFoldDB" id="A0A7R8VTR2"/>
<dbReference type="PANTHER" id="PTHR14383:SF1">
    <property type="entry name" value="PLECKSTRIN HOMOLOGY DOMAIN-CONTAINING FAMILY D MEMBER 1"/>
    <property type="match status" value="1"/>
</dbReference>
<dbReference type="SMART" id="SM00233">
    <property type="entry name" value="PH"/>
    <property type="match status" value="1"/>
</dbReference>
<dbReference type="InterPro" id="IPR011993">
    <property type="entry name" value="PH-like_dom_sf"/>
</dbReference>
<reference evidence="2" key="1">
    <citation type="submission" date="2020-11" db="EMBL/GenBank/DDBJ databases">
        <authorList>
            <person name="Tran Van P."/>
        </authorList>
    </citation>
    <scope>NUCLEOTIDE SEQUENCE</scope>
</reference>
<protein>
    <recommendedName>
        <fullName evidence="1">PH domain-containing protein</fullName>
    </recommendedName>
</protein>
<organism evidence="2">
    <name type="scientific">Timema douglasi</name>
    <name type="common">Walking stick</name>
    <dbReference type="NCBI Taxonomy" id="61478"/>
    <lineage>
        <taxon>Eukaryota</taxon>
        <taxon>Metazoa</taxon>
        <taxon>Ecdysozoa</taxon>
        <taxon>Arthropoda</taxon>
        <taxon>Hexapoda</taxon>
        <taxon>Insecta</taxon>
        <taxon>Pterygota</taxon>
        <taxon>Neoptera</taxon>
        <taxon>Polyneoptera</taxon>
        <taxon>Phasmatodea</taxon>
        <taxon>Timematodea</taxon>
        <taxon>Timematoidea</taxon>
        <taxon>Timematidae</taxon>
        <taxon>Timema</taxon>
    </lineage>
</organism>
<feature type="domain" description="PH" evidence="1">
    <location>
        <begin position="14"/>
        <end position="123"/>
    </location>
</feature>
<gene>
    <name evidence="2" type="ORF">TDIB3V08_LOCUS10606</name>
</gene>
<dbReference type="Pfam" id="PF00169">
    <property type="entry name" value="PH"/>
    <property type="match status" value="1"/>
</dbReference>
<sequence length="197" mass="22635">MTESHVEPFSIITKVQISGILFKKSLAPHSNRWSKRFFIVKEGFLLYYSESEKKCFDKRGYFNFHPKGVIPIGGCIVQPTSDPVQEYVIQISSDSFLNGTVGLAAETRFDQERWLQGLREAARITLENSRMGESIIRDLETQGLQLNKEKQCCVEKLHEETIALRDEIDKNEVSSLYKEKLINKMAVTLVFLCSFFV</sequence>
<dbReference type="InterPro" id="IPR001849">
    <property type="entry name" value="PH_domain"/>
</dbReference>
<dbReference type="SUPFAM" id="SSF50729">
    <property type="entry name" value="PH domain-like"/>
    <property type="match status" value="1"/>
</dbReference>
<dbReference type="PANTHER" id="PTHR14383">
    <property type="entry name" value="SWAP-70 RECOMBINASE"/>
    <property type="match status" value="1"/>
</dbReference>
<proteinExistence type="predicted"/>
<accession>A0A7R8VTR2</accession>
<dbReference type="EMBL" id="OA572391">
    <property type="protein sequence ID" value="CAD7204448.1"/>
    <property type="molecule type" value="Genomic_DNA"/>
</dbReference>
<dbReference type="Gene3D" id="2.30.29.30">
    <property type="entry name" value="Pleckstrin-homology domain (PH domain)/Phosphotyrosine-binding domain (PTB)"/>
    <property type="match status" value="1"/>
</dbReference>
<evidence type="ECO:0000313" key="2">
    <source>
        <dbReference type="EMBL" id="CAD7204448.1"/>
    </source>
</evidence>
<dbReference type="PROSITE" id="PS50003">
    <property type="entry name" value="PH_DOMAIN"/>
    <property type="match status" value="1"/>
</dbReference>
<name>A0A7R8VTR2_TIMDO</name>